<gene>
    <name evidence="2" type="ORF">GMARGA_LOCUS33053</name>
</gene>
<protein>
    <submittedName>
        <fullName evidence="2">21747_t:CDS:1</fullName>
    </submittedName>
</protein>
<organism evidence="2 3">
    <name type="scientific">Gigaspora margarita</name>
    <dbReference type="NCBI Taxonomy" id="4874"/>
    <lineage>
        <taxon>Eukaryota</taxon>
        <taxon>Fungi</taxon>
        <taxon>Fungi incertae sedis</taxon>
        <taxon>Mucoromycota</taxon>
        <taxon>Glomeromycotina</taxon>
        <taxon>Glomeromycetes</taxon>
        <taxon>Diversisporales</taxon>
        <taxon>Gigasporaceae</taxon>
        <taxon>Gigaspora</taxon>
    </lineage>
</organism>
<dbReference type="PANTHER" id="PTHR13743">
    <property type="entry name" value="BEIGE/BEACH-RELATED"/>
    <property type="match status" value="1"/>
</dbReference>
<evidence type="ECO:0000313" key="2">
    <source>
        <dbReference type="EMBL" id="CAG8836466.1"/>
    </source>
</evidence>
<dbReference type="PROSITE" id="PS50197">
    <property type="entry name" value="BEACH"/>
    <property type="match status" value="1"/>
</dbReference>
<sequence>ALRCNIVSTHLHEWIDLVFEYKQQEQLAIDAINVFHHLSYEGAIDLDTISDLVERLVTTRIIHNFSQIPCQLFTRSHLARPFDTNNLNNYKFNKHVKMLVQSISLFAW</sequence>
<name>A0ABN7WN46_GIGMA</name>
<dbReference type="InterPro" id="IPR050865">
    <property type="entry name" value="BEACH_Domain"/>
</dbReference>
<accession>A0ABN7WN46</accession>
<feature type="domain" description="BEACH" evidence="1">
    <location>
        <begin position="1"/>
        <end position="80"/>
    </location>
</feature>
<keyword evidence="3" id="KW-1185">Reference proteome</keyword>
<dbReference type="Gene3D" id="1.10.1540.10">
    <property type="entry name" value="BEACH domain"/>
    <property type="match status" value="1"/>
</dbReference>
<feature type="non-terminal residue" evidence="2">
    <location>
        <position position="1"/>
    </location>
</feature>
<evidence type="ECO:0000313" key="3">
    <source>
        <dbReference type="Proteomes" id="UP000789901"/>
    </source>
</evidence>
<evidence type="ECO:0000259" key="1">
    <source>
        <dbReference type="PROSITE" id="PS50197"/>
    </source>
</evidence>
<dbReference type="InterPro" id="IPR036372">
    <property type="entry name" value="BEACH_dom_sf"/>
</dbReference>
<dbReference type="Pfam" id="PF02138">
    <property type="entry name" value="Beach"/>
    <property type="match status" value="1"/>
</dbReference>
<dbReference type="Proteomes" id="UP000789901">
    <property type="component" value="Unassembled WGS sequence"/>
</dbReference>
<reference evidence="2 3" key="1">
    <citation type="submission" date="2021-06" db="EMBL/GenBank/DDBJ databases">
        <authorList>
            <person name="Kallberg Y."/>
            <person name="Tangrot J."/>
            <person name="Rosling A."/>
        </authorList>
    </citation>
    <scope>NUCLEOTIDE SEQUENCE [LARGE SCALE GENOMIC DNA]</scope>
    <source>
        <strain evidence="2 3">120-4 pot B 10/14</strain>
    </source>
</reference>
<dbReference type="SUPFAM" id="SSF81837">
    <property type="entry name" value="BEACH domain"/>
    <property type="match status" value="1"/>
</dbReference>
<comment type="caution">
    <text evidence="2">The sequence shown here is derived from an EMBL/GenBank/DDBJ whole genome shotgun (WGS) entry which is preliminary data.</text>
</comment>
<dbReference type="InterPro" id="IPR000409">
    <property type="entry name" value="BEACH_dom"/>
</dbReference>
<dbReference type="EMBL" id="CAJVQB010053631">
    <property type="protein sequence ID" value="CAG8836466.1"/>
    <property type="molecule type" value="Genomic_DNA"/>
</dbReference>
<proteinExistence type="predicted"/>
<dbReference type="SMART" id="SM01026">
    <property type="entry name" value="Beach"/>
    <property type="match status" value="1"/>
</dbReference>